<dbReference type="EMBL" id="JAGTUU010000002">
    <property type="protein sequence ID" value="MBS0123497.1"/>
    <property type="molecule type" value="Genomic_DNA"/>
</dbReference>
<feature type="region of interest" description="Disordered" evidence="1">
    <location>
        <begin position="1"/>
        <end position="20"/>
    </location>
</feature>
<comment type="caution">
    <text evidence="2">The sequence shown here is derived from an EMBL/GenBank/DDBJ whole genome shotgun (WGS) entry which is preliminary data.</text>
</comment>
<sequence>MSTLSQAERRALDTIPTTSNPDKLRNLIANARRIGTQTVERAAFARLCEIQPSAEPGTVEHDVWQSIHALEEMLKDERGKTVRLSRTRQKIERDGEAKTAADLTLKPEVSAGFRDLIDRGHPELTFEAVVLRHPEVFDEQTRNAASARLNAAGIIPSELQ</sequence>
<accession>A0A8J8B6N2</accession>
<reference evidence="2" key="1">
    <citation type="submission" date="2021-04" db="EMBL/GenBank/DDBJ databases">
        <authorList>
            <person name="Yoon J."/>
        </authorList>
    </citation>
    <scope>NUCLEOTIDE SEQUENCE</scope>
    <source>
        <strain evidence="2">KMU-90</strain>
    </source>
</reference>
<evidence type="ECO:0000313" key="2">
    <source>
        <dbReference type="EMBL" id="MBS0123497.1"/>
    </source>
</evidence>
<proteinExistence type="predicted"/>
<protein>
    <submittedName>
        <fullName evidence="2">Uncharacterized protein</fullName>
    </submittedName>
</protein>
<evidence type="ECO:0000313" key="3">
    <source>
        <dbReference type="Proteomes" id="UP000681356"/>
    </source>
</evidence>
<keyword evidence="3" id="KW-1185">Reference proteome</keyword>
<dbReference type="Proteomes" id="UP000681356">
    <property type="component" value="Unassembled WGS sequence"/>
</dbReference>
<organism evidence="2 3">
    <name type="scientific">Thetidibacter halocola</name>
    <dbReference type="NCBI Taxonomy" id="2827239"/>
    <lineage>
        <taxon>Bacteria</taxon>
        <taxon>Pseudomonadati</taxon>
        <taxon>Pseudomonadota</taxon>
        <taxon>Alphaproteobacteria</taxon>
        <taxon>Rhodobacterales</taxon>
        <taxon>Roseobacteraceae</taxon>
        <taxon>Thetidibacter</taxon>
    </lineage>
</organism>
<dbReference type="AlphaFoldDB" id="A0A8J8B6N2"/>
<name>A0A8J8B6N2_9RHOB</name>
<gene>
    <name evidence="2" type="ORF">KB874_05070</name>
</gene>
<dbReference type="RefSeq" id="WP_212535473.1">
    <property type="nucleotide sequence ID" value="NZ_JAGTUU010000002.1"/>
</dbReference>
<evidence type="ECO:0000256" key="1">
    <source>
        <dbReference type="SAM" id="MobiDB-lite"/>
    </source>
</evidence>